<protein>
    <submittedName>
        <fullName evidence="1">Uncharacterized protein</fullName>
    </submittedName>
</protein>
<accession>A0A2Z7B1L5</accession>
<dbReference type="AlphaFoldDB" id="A0A2Z7B1L5"/>
<evidence type="ECO:0000313" key="2">
    <source>
        <dbReference type="Proteomes" id="UP000250235"/>
    </source>
</evidence>
<keyword evidence="2" id="KW-1185">Reference proteome</keyword>
<organism evidence="1 2">
    <name type="scientific">Dorcoceras hygrometricum</name>
    <dbReference type="NCBI Taxonomy" id="472368"/>
    <lineage>
        <taxon>Eukaryota</taxon>
        <taxon>Viridiplantae</taxon>
        <taxon>Streptophyta</taxon>
        <taxon>Embryophyta</taxon>
        <taxon>Tracheophyta</taxon>
        <taxon>Spermatophyta</taxon>
        <taxon>Magnoliopsida</taxon>
        <taxon>eudicotyledons</taxon>
        <taxon>Gunneridae</taxon>
        <taxon>Pentapetalae</taxon>
        <taxon>asterids</taxon>
        <taxon>lamiids</taxon>
        <taxon>Lamiales</taxon>
        <taxon>Gesneriaceae</taxon>
        <taxon>Didymocarpoideae</taxon>
        <taxon>Trichosporeae</taxon>
        <taxon>Loxocarpinae</taxon>
        <taxon>Dorcoceras</taxon>
    </lineage>
</organism>
<gene>
    <name evidence="1" type="ORF">F511_38280</name>
</gene>
<proteinExistence type="predicted"/>
<name>A0A2Z7B1L5_9LAMI</name>
<evidence type="ECO:0000313" key="1">
    <source>
        <dbReference type="EMBL" id="KZV27644.1"/>
    </source>
</evidence>
<reference evidence="1 2" key="1">
    <citation type="journal article" date="2015" name="Proc. Natl. Acad. Sci. U.S.A.">
        <title>The resurrection genome of Boea hygrometrica: A blueprint for survival of dehydration.</title>
        <authorList>
            <person name="Xiao L."/>
            <person name="Yang G."/>
            <person name="Zhang L."/>
            <person name="Yang X."/>
            <person name="Zhao S."/>
            <person name="Ji Z."/>
            <person name="Zhou Q."/>
            <person name="Hu M."/>
            <person name="Wang Y."/>
            <person name="Chen M."/>
            <person name="Xu Y."/>
            <person name="Jin H."/>
            <person name="Xiao X."/>
            <person name="Hu G."/>
            <person name="Bao F."/>
            <person name="Hu Y."/>
            <person name="Wan P."/>
            <person name="Li L."/>
            <person name="Deng X."/>
            <person name="Kuang T."/>
            <person name="Xiang C."/>
            <person name="Zhu J.K."/>
            <person name="Oliver M.J."/>
            <person name="He Y."/>
        </authorList>
    </citation>
    <scope>NUCLEOTIDE SEQUENCE [LARGE SCALE GENOMIC DNA]</scope>
    <source>
        <strain evidence="2">cv. XS01</strain>
    </source>
</reference>
<dbReference type="EMBL" id="KV010536">
    <property type="protein sequence ID" value="KZV27644.1"/>
    <property type="molecule type" value="Genomic_DNA"/>
</dbReference>
<dbReference type="Proteomes" id="UP000250235">
    <property type="component" value="Unassembled WGS sequence"/>
</dbReference>
<sequence>MLHAVRVPMRNVCARGAATCAIISCRRGGGCLDKRAQCARTRAQHARMGIGQSAQSPAKRARHARNACLYMDALCAPTCMIRTVIRARNLHTRDARQACIKRHDVHTVVDGGAWAAGDYVLSEFVF</sequence>